<dbReference type="PANTHER" id="PTHR13489:SF0">
    <property type="entry name" value="MINI-CHROMOSOME MAINTENANCE COMPLEX-BINDING PROTEIN"/>
    <property type="match status" value="1"/>
</dbReference>
<dbReference type="InterPro" id="IPR019140">
    <property type="entry name" value="MCM_complex-bd"/>
</dbReference>
<evidence type="ECO:0000313" key="3">
    <source>
        <dbReference type="EMBL" id="ELP87108.1"/>
    </source>
</evidence>
<keyword evidence="4" id="KW-1185">Reference proteome</keyword>
<keyword evidence="2" id="KW-0539">Nucleus</keyword>
<protein>
    <recommendedName>
        <fullName evidence="5">Mini-chromosome maintenance complex-binding protein</fullName>
    </recommendedName>
</protein>
<dbReference type="GO" id="GO:0005634">
    <property type="term" value="C:nucleus"/>
    <property type="evidence" value="ECO:0007669"/>
    <property type="project" value="UniProtKB-SubCell"/>
</dbReference>
<dbReference type="GeneID" id="14886069"/>
<dbReference type="PANTHER" id="PTHR13489">
    <property type="entry name" value="MINI-CHROMOSOME MAINTENANCE COMPLEX-BINDING PROTEIN"/>
    <property type="match status" value="1"/>
</dbReference>
<comment type="subcellular location">
    <subcellularLocation>
        <location evidence="1">Nucleus</location>
    </subcellularLocation>
</comment>
<dbReference type="OrthoDB" id="329666at2759"/>
<evidence type="ECO:0000256" key="2">
    <source>
        <dbReference type="ARBA" id="ARBA00023242"/>
    </source>
</evidence>
<gene>
    <name evidence="3" type="ORF">EIN_495730</name>
</gene>
<dbReference type="GO" id="GO:0003682">
    <property type="term" value="F:chromatin binding"/>
    <property type="evidence" value="ECO:0007669"/>
    <property type="project" value="TreeGrafter"/>
</dbReference>
<dbReference type="Proteomes" id="UP000014680">
    <property type="component" value="Unassembled WGS sequence"/>
</dbReference>
<dbReference type="OMA" id="QWITVAN"/>
<organism evidence="3 4">
    <name type="scientific">Entamoeba invadens IP1</name>
    <dbReference type="NCBI Taxonomy" id="370355"/>
    <lineage>
        <taxon>Eukaryota</taxon>
        <taxon>Amoebozoa</taxon>
        <taxon>Evosea</taxon>
        <taxon>Archamoebae</taxon>
        <taxon>Mastigamoebida</taxon>
        <taxon>Entamoebidae</taxon>
        <taxon>Entamoeba</taxon>
    </lineage>
</organism>
<reference evidence="3 4" key="1">
    <citation type="submission" date="2012-10" db="EMBL/GenBank/DDBJ databases">
        <authorList>
            <person name="Zafar N."/>
            <person name="Inman J."/>
            <person name="Hall N."/>
            <person name="Lorenzi H."/>
            <person name="Caler E."/>
        </authorList>
    </citation>
    <scope>NUCLEOTIDE SEQUENCE [LARGE SCALE GENOMIC DNA]</scope>
    <source>
        <strain evidence="3 4">IP1</strain>
    </source>
</reference>
<sequence>MEGIIDSPDDFFTSKSTLESTLYALKQQIKDPKFYRELLLKSTPEKLSDRCLVSVVVTVLYELDQQLCFDQANGTLCRYFETADNEVTDFQYLSRNRFLCAIEGFDNPSIPSISGLRKDGMRRGDRTAANVDKLVSVISFEDSKQLKVGERYHIIGIYQSSRYDGDSELEIKVKNGQRVYALLWRKYHGVEQICDEHKVPVEMQIALKQEDIKHEGDIVNKDSLLIDFGVREDILNVLECVVGQPQAKLLFLSLISRVYKREPIILHNFNLLINTDDFENIKTSLCEALSIISPFTYCVDGNEEKGLLPKITNDTMFYDKYPLQVGNDGTVLVFCKNTVSDDNLRDLEDFLTNKNMRIEMHGFDVSIPVNCSAVIVSENGENDELGTLCNKVIKVNRGIRGRSVSDIVNNWNEEKRTKVREYFGWVTRGNCQIEESIQQLISETYVQQRAMNSNVNQDTLHQWITVANLLGNSYGLESVTPQVWKEAVELLNLI</sequence>
<dbReference type="KEGG" id="eiv:EIN_495730"/>
<dbReference type="EMBL" id="KB206864">
    <property type="protein sequence ID" value="ELP87108.1"/>
    <property type="molecule type" value="Genomic_DNA"/>
</dbReference>
<dbReference type="GO" id="GO:0006261">
    <property type="term" value="P:DNA-templated DNA replication"/>
    <property type="evidence" value="ECO:0007669"/>
    <property type="project" value="TreeGrafter"/>
</dbReference>
<evidence type="ECO:0000256" key="1">
    <source>
        <dbReference type="ARBA" id="ARBA00004123"/>
    </source>
</evidence>
<dbReference type="AlphaFoldDB" id="A0A0A1U5N0"/>
<accession>A0A0A1U5N0</accession>
<evidence type="ECO:0000313" key="4">
    <source>
        <dbReference type="Proteomes" id="UP000014680"/>
    </source>
</evidence>
<evidence type="ECO:0008006" key="5">
    <source>
        <dbReference type="Google" id="ProtNLM"/>
    </source>
</evidence>
<dbReference type="RefSeq" id="XP_004253879.1">
    <property type="nucleotide sequence ID" value="XM_004253831.1"/>
</dbReference>
<dbReference type="VEuPathDB" id="AmoebaDB:EIN_495730"/>
<name>A0A0A1U5N0_ENTIV</name>
<proteinExistence type="predicted"/>
<dbReference type="Pfam" id="PF09739">
    <property type="entry name" value="MCM_bind"/>
    <property type="match status" value="1"/>
</dbReference>